<feature type="compositionally biased region" description="Pro residues" evidence="1">
    <location>
        <begin position="274"/>
        <end position="284"/>
    </location>
</feature>
<keyword evidence="4" id="KW-1185">Reference proteome</keyword>
<gene>
    <name evidence="3" type="ORF">GCM10020367_22160</name>
</gene>
<feature type="transmembrane region" description="Helical" evidence="2">
    <location>
        <begin position="171"/>
        <end position="188"/>
    </location>
</feature>
<proteinExistence type="predicted"/>
<dbReference type="RefSeq" id="WP_345036141.1">
    <property type="nucleotide sequence ID" value="NZ_BAAAYL010000001.1"/>
</dbReference>
<feature type="transmembrane region" description="Helical" evidence="2">
    <location>
        <begin position="50"/>
        <end position="69"/>
    </location>
</feature>
<comment type="caution">
    <text evidence="3">The sequence shown here is derived from an EMBL/GenBank/DDBJ whole genome shotgun (WGS) entry which is preliminary data.</text>
</comment>
<feature type="region of interest" description="Disordered" evidence="1">
    <location>
        <begin position="238"/>
        <end position="307"/>
    </location>
</feature>
<protein>
    <recommendedName>
        <fullName evidence="5">Cytochrome b/b6 domain-containing protein</fullName>
    </recommendedName>
</protein>
<keyword evidence="2" id="KW-1133">Transmembrane helix</keyword>
<feature type="transmembrane region" description="Helical" evidence="2">
    <location>
        <begin position="90"/>
        <end position="119"/>
    </location>
</feature>
<feature type="transmembrane region" description="Helical" evidence="2">
    <location>
        <begin position="194"/>
        <end position="215"/>
    </location>
</feature>
<reference evidence="4" key="1">
    <citation type="journal article" date="2019" name="Int. J. Syst. Evol. Microbiol.">
        <title>The Global Catalogue of Microorganisms (GCM) 10K type strain sequencing project: providing services to taxonomists for standard genome sequencing and annotation.</title>
        <authorList>
            <consortium name="The Broad Institute Genomics Platform"/>
            <consortium name="The Broad Institute Genome Sequencing Center for Infectious Disease"/>
            <person name="Wu L."/>
            <person name="Ma J."/>
        </authorList>
    </citation>
    <scope>NUCLEOTIDE SEQUENCE [LARGE SCALE GENOMIC DNA]</scope>
    <source>
        <strain evidence="4">JCM 9651</strain>
    </source>
</reference>
<evidence type="ECO:0000313" key="3">
    <source>
        <dbReference type="EMBL" id="GAA3371451.1"/>
    </source>
</evidence>
<feature type="transmembrane region" description="Helical" evidence="2">
    <location>
        <begin position="131"/>
        <end position="151"/>
    </location>
</feature>
<evidence type="ECO:0000313" key="4">
    <source>
        <dbReference type="Proteomes" id="UP001499990"/>
    </source>
</evidence>
<evidence type="ECO:0008006" key="5">
    <source>
        <dbReference type="Google" id="ProtNLM"/>
    </source>
</evidence>
<evidence type="ECO:0000256" key="2">
    <source>
        <dbReference type="SAM" id="Phobius"/>
    </source>
</evidence>
<keyword evidence="2" id="KW-0812">Transmembrane</keyword>
<dbReference type="Proteomes" id="UP001499990">
    <property type="component" value="Unassembled WGS sequence"/>
</dbReference>
<feature type="transmembrane region" description="Helical" evidence="2">
    <location>
        <begin position="21"/>
        <end position="38"/>
    </location>
</feature>
<organism evidence="3 4">
    <name type="scientific">Streptomyces sannanensis</name>
    <dbReference type="NCBI Taxonomy" id="285536"/>
    <lineage>
        <taxon>Bacteria</taxon>
        <taxon>Bacillati</taxon>
        <taxon>Actinomycetota</taxon>
        <taxon>Actinomycetes</taxon>
        <taxon>Kitasatosporales</taxon>
        <taxon>Streptomycetaceae</taxon>
        <taxon>Streptomyces</taxon>
    </lineage>
</organism>
<sequence length="307" mass="31732">MAPHRKIRSSPAPARPLPRPVRGGLSLAVLVLLPLIAVKGGDTLRTGLDFTAGVLSLVSLTASVAWGLLATDRLLLTPRHRLLAQGVHRVTAVASLGFLLLHITVKVSLGHVALLGALFPFGLGVRGTAGLIGFGSLGGLLMMTAAATGALRGAFASPGSGIAGRWRSLHMLAYPAWCAALVHGLYAGRPPKTWVIVMYCLSLVAVGAALSPRLLPYPLKRRIAARITTLAASAGGRKDSAVVSAAGEPPLTRRVPMTEELPVLSEARVRPGCRPTPSPPPPGQATPAAYGSPPAGDPWHSPGGERL</sequence>
<dbReference type="EMBL" id="BAAAYL010000001">
    <property type="protein sequence ID" value="GAA3371451.1"/>
    <property type="molecule type" value="Genomic_DNA"/>
</dbReference>
<accession>A0ABP6S9M4</accession>
<name>A0ABP6S9M4_9ACTN</name>
<evidence type="ECO:0000256" key="1">
    <source>
        <dbReference type="SAM" id="MobiDB-lite"/>
    </source>
</evidence>
<keyword evidence="2" id="KW-0472">Membrane</keyword>